<keyword evidence="1" id="KW-1133">Transmembrane helix</keyword>
<feature type="transmembrane region" description="Helical" evidence="1">
    <location>
        <begin position="107"/>
        <end position="129"/>
    </location>
</feature>
<feature type="transmembrane region" description="Helical" evidence="1">
    <location>
        <begin position="65"/>
        <end position="86"/>
    </location>
</feature>
<gene>
    <name evidence="2" type="ORF">ACHHYP_12549</name>
</gene>
<evidence type="ECO:0000313" key="3">
    <source>
        <dbReference type="Proteomes" id="UP000243579"/>
    </source>
</evidence>
<proteinExistence type="predicted"/>
<keyword evidence="3" id="KW-1185">Reference proteome</keyword>
<feature type="transmembrane region" description="Helical" evidence="1">
    <location>
        <begin position="195"/>
        <end position="213"/>
    </location>
</feature>
<keyword evidence="1" id="KW-0812">Transmembrane</keyword>
<protein>
    <submittedName>
        <fullName evidence="2">Uncharacterized protein</fullName>
    </submittedName>
</protein>
<dbReference type="AlphaFoldDB" id="A0A1V9YGT2"/>
<evidence type="ECO:0000256" key="1">
    <source>
        <dbReference type="SAM" id="Phobius"/>
    </source>
</evidence>
<feature type="transmembrane region" description="Helical" evidence="1">
    <location>
        <begin position="27"/>
        <end position="45"/>
    </location>
</feature>
<name>A0A1V9YGT2_ACHHY</name>
<dbReference type="EMBL" id="JNBR01001829">
    <property type="protein sequence ID" value="OQR84908.1"/>
    <property type="molecule type" value="Genomic_DNA"/>
</dbReference>
<dbReference type="Proteomes" id="UP000243579">
    <property type="component" value="Unassembled WGS sequence"/>
</dbReference>
<dbReference type="OrthoDB" id="85009at2759"/>
<accession>A0A1V9YGT2</accession>
<reference evidence="2 3" key="1">
    <citation type="journal article" date="2014" name="Genome Biol. Evol.">
        <title>The secreted proteins of Achlya hypogyna and Thraustotheca clavata identify the ancestral oomycete secretome and reveal gene acquisitions by horizontal gene transfer.</title>
        <authorList>
            <person name="Misner I."/>
            <person name="Blouin N."/>
            <person name="Leonard G."/>
            <person name="Richards T.A."/>
            <person name="Lane C.E."/>
        </authorList>
    </citation>
    <scope>NUCLEOTIDE SEQUENCE [LARGE SCALE GENOMIC DNA]</scope>
    <source>
        <strain evidence="2 3">ATCC 48635</strain>
    </source>
</reference>
<feature type="transmembrane region" description="Helical" evidence="1">
    <location>
        <begin position="263"/>
        <end position="283"/>
    </location>
</feature>
<keyword evidence="1" id="KW-0472">Membrane</keyword>
<organism evidence="2 3">
    <name type="scientific">Achlya hypogyna</name>
    <name type="common">Oomycete</name>
    <name type="synonym">Protoachlya hypogyna</name>
    <dbReference type="NCBI Taxonomy" id="1202772"/>
    <lineage>
        <taxon>Eukaryota</taxon>
        <taxon>Sar</taxon>
        <taxon>Stramenopiles</taxon>
        <taxon>Oomycota</taxon>
        <taxon>Saprolegniomycetes</taxon>
        <taxon>Saprolegniales</taxon>
        <taxon>Achlyaceae</taxon>
        <taxon>Achlya</taxon>
    </lineage>
</organism>
<feature type="transmembrane region" description="Helical" evidence="1">
    <location>
        <begin position="234"/>
        <end position="251"/>
    </location>
</feature>
<sequence length="320" mass="36108">MSTTMALAVCIVVFKWTHVVRHPSQGALFYFFGCTAVWSAVTFVGCMSRYLDHREANWANPMTKYTFLVAQIFQVGAAVWLIIAVYEIKRMVFKPRSPANGNRVMRWLVLGVFVFLTLYGLGLILYVTLKWGAGSNSEANHIGHDHADLLDDHHDDDHDDDHDDHDDDHDEFASTGFGHEEQLNFFEALQWGHTILRLVSVVYPIAMSLYIYWRRHDGGERSQILHRQVQLIGLLNSIATVPICLTETAHYNALGVFVQLAQFFYYLSGTVSAVAVGIFLPRFDQLLKSTPRNSLNTPAAISLMDSSSGTDIFILGTHLR</sequence>
<comment type="caution">
    <text evidence="2">The sequence shown here is derived from an EMBL/GenBank/DDBJ whole genome shotgun (WGS) entry which is preliminary data.</text>
</comment>
<evidence type="ECO:0000313" key="2">
    <source>
        <dbReference type="EMBL" id="OQR84908.1"/>
    </source>
</evidence>